<proteinExistence type="predicted"/>
<evidence type="ECO:0000259" key="9">
    <source>
        <dbReference type="Pfam" id="PF07568"/>
    </source>
</evidence>
<evidence type="ECO:0000256" key="6">
    <source>
        <dbReference type="ARBA" id="ARBA00022777"/>
    </source>
</evidence>
<dbReference type="PANTHER" id="PTHR41523:SF8">
    <property type="entry name" value="ETHYLENE RESPONSE SENSOR PROTEIN"/>
    <property type="match status" value="1"/>
</dbReference>
<dbReference type="Gene3D" id="3.30.450.20">
    <property type="entry name" value="PAS domain"/>
    <property type="match status" value="1"/>
</dbReference>
<name>A0ABX0G4F4_9RHOB</name>
<reference evidence="10 11" key="1">
    <citation type="journal article" date="2022" name="Microorganisms">
        <title>Genome Sequence and Characterization of a Xanthorhodopsin-Containing, Aerobic Anoxygenic Phototrophic Rhodobacter Species, Isolated from Mesophilic Conditions at Yellowstone National Park.</title>
        <authorList>
            <person name="Kyndt J.A."/>
            <person name="Robertson S."/>
            <person name="Shoffstall I.B."/>
            <person name="Ramaley R.F."/>
            <person name="Meyer T.E."/>
        </authorList>
    </citation>
    <scope>NUCLEOTIDE SEQUENCE [LARGE SCALE GENOMIC DNA]</scope>
    <source>
        <strain evidence="10 11">M37P</strain>
    </source>
</reference>
<dbReference type="Proteomes" id="UP001515660">
    <property type="component" value="Unassembled WGS sequence"/>
</dbReference>
<evidence type="ECO:0000256" key="2">
    <source>
        <dbReference type="ARBA" id="ARBA00012438"/>
    </source>
</evidence>
<dbReference type="PANTHER" id="PTHR41523">
    <property type="entry name" value="TWO-COMPONENT SYSTEM SENSOR PROTEIN"/>
    <property type="match status" value="1"/>
</dbReference>
<dbReference type="RefSeq" id="WP_166402022.1">
    <property type="nucleotide sequence ID" value="NZ_JAANHS010000002.1"/>
</dbReference>
<keyword evidence="4" id="KW-0808">Transferase</keyword>
<comment type="catalytic activity">
    <reaction evidence="1">
        <text>ATP + protein L-histidine = ADP + protein N-phospho-L-histidine.</text>
        <dbReference type="EC" id="2.7.13.3"/>
    </reaction>
</comment>
<sequence>MIGGPGKLWPRLWPRSSLGTRLGATLLLALMPLGLLSIVQTRDALAQLDATTLEGVGGAAVQSVRPQVELIRQAQVSARALAAILSREGPEGPACADWVRSLARDIPQATLIAYIPLDGLMTCSSNGDVFDFKDNPRFQEMIATPLPKLIYNPAGPVSGMAIVGAAHPVFTPSGAPRGFVTISLNYAAVAPDAYVDSVASWHPTYLATFQADGSLLLASDPGLAPESAIPGGISRERLADLAGKPTFVATPQGRRILSVVGVTDGLLLVSVWENRDAEIWSRASSLTPYLLPALTWIAALVAASFASSRLVVRHVRALARSMDDYTATRNRVQIPDLDGAPTEIQRLHATYEELIRTIEQEEAELQNLLIDKDILLREVDHRSGNSLQIIASVMRMYRREATDPGLRQVLDSLINRVIALSSTHTSLYAVSGRQDIAMDMVLTNVVRRLKEIHGVGLGVASKDFQPVQMDAQSAVPLALALAEAVGCFFSRPGLGERAVSVSLSESRGMVRLQVEGPVVPELLPDATSGLTALPQRMLRQFAAQLGGAVVLRQDGDRVRVDLHFPVARPEAG</sequence>
<evidence type="ECO:0000313" key="10">
    <source>
        <dbReference type="EMBL" id="NHB76009.1"/>
    </source>
</evidence>
<evidence type="ECO:0000256" key="4">
    <source>
        <dbReference type="ARBA" id="ARBA00022679"/>
    </source>
</evidence>
<evidence type="ECO:0000256" key="3">
    <source>
        <dbReference type="ARBA" id="ARBA00022553"/>
    </source>
</evidence>
<dbReference type="EC" id="2.7.13.3" evidence="2"/>
<keyword evidence="6 10" id="KW-0418">Kinase</keyword>
<comment type="caution">
    <text evidence="10">The sequence shown here is derived from an EMBL/GenBank/DDBJ whole genome shotgun (WGS) entry which is preliminary data.</text>
</comment>
<keyword evidence="5" id="KW-0547">Nucleotide-binding</keyword>
<accession>A0ABX0G4F4</accession>
<gene>
    <name evidence="10" type="ORF">G8O29_04525</name>
</gene>
<dbReference type="EMBL" id="JAANHS010000002">
    <property type="protein sequence ID" value="NHB76009.1"/>
    <property type="molecule type" value="Genomic_DNA"/>
</dbReference>
<keyword evidence="3" id="KW-0597">Phosphoprotein</keyword>
<evidence type="ECO:0000256" key="1">
    <source>
        <dbReference type="ARBA" id="ARBA00000085"/>
    </source>
</evidence>
<evidence type="ECO:0000256" key="8">
    <source>
        <dbReference type="SAM" id="Coils"/>
    </source>
</evidence>
<dbReference type="Pfam" id="PF07568">
    <property type="entry name" value="HisKA_2"/>
    <property type="match status" value="1"/>
</dbReference>
<keyword evidence="7" id="KW-0067">ATP-binding</keyword>
<dbReference type="GO" id="GO:0016301">
    <property type="term" value="F:kinase activity"/>
    <property type="evidence" value="ECO:0007669"/>
    <property type="project" value="UniProtKB-KW"/>
</dbReference>
<feature type="coiled-coil region" evidence="8">
    <location>
        <begin position="344"/>
        <end position="378"/>
    </location>
</feature>
<protein>
    <recommendedName>
        <fullName evidence="2">histidine kinase</fullName>
        <ecNumber evidence="2">2.7.13.3</ecNumber>
    </recommendedName>
</protein>
<evidence type="ECO:0000256" key="7">
    <source>
        <dbReference type="ARBA" id="ARBA00022840"/>
    </source>
</evidence>
<organism evidence="10 11">
    <name type="scientific">Rhodobacter calidifons</name>
    <dbReference type="NCBI Taxonomy" id="2715277"/>
    <lineage>
        <taxon>Bacteria</taxon>
        <taxon>Pseudomonadati</taxon>
        <taxon>Pseudomonadota</taxon>
        <taxon>Alphaproteobacteria</taxon>
        <taxon>Rhodobacterales</taxon>
        <taxon>Rhodobacter group</taxon>
        <taxon>Rhodobacter</taxon>
    </lineage>
</organism>
<dbReference type="InterPro" id="IPR011495">
    <property type="entry name" value="Sig_transdc_His_kin_sub2_dim/P"/>
</dbReference>
<keyword evidence="11" id="KW-1185">Reference proteome</keyword>
<evidence type="ECO:0000256" key="5">
    <source>
        <dbReference type="ARBA" id="ARBA00022741"/>
    </source>
</evidence>
<feature type="domain" description="Signal transduction histidine kinase subgroup 2 dimerisation and phosphoacceptor" evidence="9">
    <location>
        <begin position="378"/>
        <end position="452"/>
    </location>
</feature>
<keyword evidence="8" id="KW-0175">Coiled coil</keyword>
<evidence type="ECO:0000313" key="11">
    <source>
        <dbReference type="Proteomes" id="UP001515660"/>
    </source>
</evidence>